<dbReference type="Proteomes" id="UP000005204">
    <property type="component" value="Unassembled WGS sequence"/>
</dbReference>
<feature type="region of interest" description="Disordered" evidence="1">
    <location>
        <begin position="600"/>
        <end position="653"/>
    </location>
</feature>
<dbReference type="AlphaFoldDB" id="A0A8R2LYU1"/>
<protein>
    <submittedName>
        <fullName evidence="2">Uncharacterized protein</fullName>
    </submittedName>
</protein>
<evidence type="ECO:0000313" key="3">
    <source>
        <dbReference type="Proteomes" id="UP000005204"/>
    </source>
</evidence>
<feature type="compositionally biased region" description="Polar residues" evidence="1">
    <location>
        <begin position="606"/>
        <end position="628"/>
    </location>
</feature>
<keyword evidence="3" id="KW-1185">Reference proteome</keyword>
<proteinExistence type="predicted"/>
<organism evidence="2 3">
    <name type="scientific">Bombyx mori</name>
    <name type="common">Silk moth</name>
    <dbReference type="NCBI Taxonomy" id="7091"/>
    <lineage>
        <taxon>Eukaryota</taxon>
        <taxon>Metazoa</taxon>
        <taxon>Ecdysozoa</taxon>
        <taxon>Arthropoda</taxon>
        <taxon>Hexapoda</taxon>
        <taxon>Insecta</taxon>
        <taxon>Pterygota</taxon>
        <taxon>Neoptera</taxon>
        <taxon>Endopterygota</taxon>
        <taxon>Lepidoptera</taxon>
        <taxon>Glossata</taxon>
        <taxon>Ditrysia</taxon>
        <taxon>Bombycoidea</taxon>
        <taxon>Bombycidae</taxon>
        <taxon>Bombycinae</taxon>
        <taxon>Bombyx</taxon>
    </lineage>
</organism>
<feature type="compositionally biased region" description="Polar residues" evidence="1">
    <location>
        <begin position="639"/>
        <end position="650"/>
    </location>
</feature>
<evidence type="ECO:0000256" key="1">
    <source>
        <dbReference type="SAM" id="MobiDB-lite"/>
    </source>
</evidence>
<sequence length="980" mass="110613">MNEWSHCPRSLPWVFAVTLTLLMILDSTVYGFSLHRPRDKSEQLPAVDLIADESTLLEVKNELKRPNDIKSFERNKEGGNSEKNIAVEKVKGNFEKLPTSDHLREIFNASKENTTTTLVHDELLTRYNEQYPPLSPTTNSSTTPVQFTEVRHNHNMVTLKSTEHALTAPINESRSASEIISTTNSSDFYDVTTAVQESHDTTTLTSLTNAFTVSKDLIQDINELSSTVDMQPFTSDYVLTNDARNVEDTTFFLNKADEHVTFNDETKLQSTARPAEDYVTIVTHKVPSSALTTDGSISISKQNREGNNIKSEAVLTEIPTVSTERSKELVLSTNEKSKNESHSSYEIITEISSIKPETRVGMVSSMRAGYLDYSGKTVPQSTTTEHLHDKLEFVEDQPKETENKNISLTESVGQMSEDLINEQLLKEEVIKDNAENADRNHDIPSPHEGVKPLAAQASTTMDTPRNETNKEQANEDLNIQPIIHEPIKNADLYTVSPNYKPMKRLEVQPAKPFVRDPDDNSWRNESISSLGIVFKPKNASKSFTQVLRNKTETILNSLGERDSKGGIPDLRERLEKIAEVRKSKKKRINKFGDTVYSDYEEKDNSNEAGNKSKIQISNGPTSTPSTVMQKPDEKRNFNVDVNPQQGTVDSNTDKPKIYNVAEYYDTTDEYDAEYLTLTKIDIKKHPHPVKETYTSTPVTFTSGYYFPDRRPTIHFFPPRVAPTSNDHNVIHSKVNSLTVKDTESDGLSGTLLATPEAKKESVIKPTGFPRYKAENFNTNLYLTESGPVPQQHAEFDGSDGHFNRASYVVKHYGDFINEAARGDDDRQDYAMFTEAPVRGVTAHELAKLTTDKRQPPSLDDDYDSQFRRDVLNRFVANFNQNSERFKVDFPVIYNNSVVHKKIEDNSKVLASSTAFMKRLYNDIAATKPGSILENKPCDPHCENVTVELSPAYELHYYVPDEEEKQPVEAKPSAVPYRFRI</sequence>
<reference evidence="3" key="1">
    <citation type="journal article" date="2008" name="Insect Biochem. Mol. Biol.">
        <title>The genome of a lepidopteran model insect, the silkworm Bombyx mori.</title>
        <authorList>
            <consortium name="International Silkworm Genome Consortium"/>
        </authorList>
    </citation>
    <scope>NUCLEOTIDE SEQUENCE [LARGE SCALE GENOMIC DNA]</scope>
    <source>
        <strain evidence="3">p50T</strain>
    </source>
</reference>
<evidence type="ECO:0000313" key="2">
    <source>
        <dbReference type="EnsemblMetazoa" id="XP_037869320.1"/>
    </source>
</evidence>
<dbReference type="EnsemblMetazoa" id="XM_038013392.1">
    <property type="protein sequence ID" value="XP_037869320.1"/>
    <property type="gene ID" value="LOC105842214"/>
</dbReference>
<accession>A0A8R2LYU1</accession>
<name>A0A8R2LYU1_BOMMO</name>
<reference evidence="2" key="2">
    <citation type="submission" date="2022-06" db="UniProtKB">
        <authorList>
            <consortium name="EnsemblMetazoa"/>
        </authorList>
    </citation>
    <scope>IDENTIFICATION</scope>
    <source>
        <strain evidence="2">p50T (Dazao)</strain>
    </source>
</reference>